<evidence type="ECO:0000256" key="1">
    <source>
        <dbReference type="SAM" id="Phobius"/>
    </source>
</evidence>
<dbReference type="RefSeq" id="WP_279670858.1">
    <property type="nucleotide sequence ID" value="NZ_JAOCBE010000001.1"/>
</dbReference>
<dbReference type="EMBL" id="JAOCBE010000001">
    <property type="protein sequence ID" value="MDH0970506.1"/>
    <property type="molecule type" value="Genomic_DNA"/>
</dbReference>
<accession>A0AA42STQ7</accession>
<evidence type="ECO:0000313" key="2">
    <source>
        <dbReference type="EMBL" id="MDH0970506.1"/>
    </source>
</evidence>
<dbReference type="Proteomes" id="UP001159915">
    <property type="component" value="Unassembled WGS sequence"/>
</dbReference>
<dbReference type="AlphaFoldDB" id="A0AA42STQ7"/>
<comment type="caution">
    <text evidence="2">The sequence shown here is derived from an EMBL/GenBank/DDBJ whole genome shotgun (WGS) entry which is preliminary data.</text>
</comment>
<feature type="transmembrane region" description="Helical" evidence="1">
    <location>
        <begin position="27"/>
        <end position="47"/>
    </location>
</feature>
<keyword evidence="1" id="KW-0472">Membrane</keyword>
<name>A0AA42STQ7_ACIJO</name>
<protein>
    <submittedName>
        <fullName evidence="2">Uncharacterized protein</fullName>
    </submittedName>
</protein>
<reference evidence="2" key="1">
    <citation type="submission" date="2022-09" db="EMBL/GenBank/DDBJ databases">
        <title>Intensive care unit water sources are persistently colonized with multi-drug resistant bacteria and are the site of extensive horizontal gene transfer of antibiotic resistance genes.</title>
        <authorList>
            <person name="Diorio-Toth L."/>
        </authorList>
    </citation>
    <scope>NUCLEOTIDE SEQUENCE</scope>
    <source>
        <strain evidence="2">GD03920</strain>
    </source>
</reference>
<sequence>MGLQNVEKIEIQEQHKKSWFNRFKTKIGVASAATTALAVSSASNAFLKSADVTAATTAAGGEDVLSTTGIWVITIVVGMVIVGLVVALIKKK</sequence>
<keyword evidence="1" id="KW-1133">Transmembrane helix</keyword>
<keyword evidence="1" id="KW-0812">Transmembrane</keyword>
<proteinExistence type="predicted"/>
<evidence type="ECO:0000313" key="3">
    <source>
        <dbReference type="Proteomes" id="UP001159915"/>
    </source>
</evidence>
<gene>
    <name evidence="2" type="ORF">N5C10_15110</name>
</gene>
<feature type="transmembrane region" description="Helical" evidence="1">
    <location>
        <begin position="67"/>
        <end position="89"/>
    </location>
</feature>
<organism evidence="2 3">
    <name type="scientific">Acinetobacter johnsonii</name>
    <dbReference type="NCBI Taxonomy" id="40214"/>
    <lineage>
        <taxon>Bacteria</taxon>
        <taxon>Pseudomonadati</taxon>
        <taxon>Pseudomonadota</taxon>
        <taxon>Gammaproteobacteria</taxon>
        <taxon>Moraxellales</taxon>
        <taxon>Moraxellaceae</taxon>
        <taxon>Acinetobacter</taxon>
    </lineage>
</organism>